<keyword evidence="2" id="KW-0732">Signal</keyword>
<evidence type="ECO:0000256" key="1">
    <source>
        <dbReference type="SAM" id="MobiDB-lite"/>
    </source>
</evidence>
<organism evidence="3 4">
    <name type="scientific">Stegodyphus mimosarum</name>
    <name type="common">African social velvet spider</name>
    <dbReference type="NCBI Taxonomy" id="407821"/>
    <lineage>
        <taxon>Eukaryota</taxon>
        <taxon>Metazoa</taxon>
        <taxon>Ecdysozoa</taxon>
        <taxon>Arthropoda</taxon>
        <taxon>Chelicerata</taxon>
        <taxon>Arachnida</taxon>
        <taxon>Araneae</taxon>
        <taxon>Araneomorphae</taxon>
        <taxon>Entelegynae</taxon>
        <taxon>Eresoidea</taxon>
        <taxon>Eresidae</taxon>
        <taxon>Stegodyphus</taxon>
    </lineage>
</organism>
<accession>A0A087UUQ7</accession>
<name>A0A087UUQ7_STEMI</name>
<evidence type="ECO:0000256" key="2">
    <source>
        <dbReference type="SAM" id="SignalP"/>
    </source>
</evidence>
<sequence>MKSKMMISLHIISLHFRLVRAAVLRKVGGGERKELSMSYHPLKTLPLSRKSTEKHLQGLKNPKTKSKPMRRGEEG</sequence>
<feature type="region of interest" description="Disordered" evidence="1">
    <location>
        <begin position="46"/>
        <end position="75"/>
    </location>
</feature>
<dbReference type="AlphaFoldDB" id="A0A087UUQ7"/>
<evidence type="ECO:0000313" key="4">
    <source>
        <dbReference type="Proteomes" id="UP000054359"/>
    </source>
</evidence>
<gene>
    <name evidence="3" type="ORF">X975_02548</name>
</gene>
<keyword evidence="4" id="KW-1185">Reference proteome</keyword>
<protein>
    <submittedName>
        <fullName evidence="3">Uncharacterized protein</fullName>
    </submittedName>
</protein>
<feature type="chain" id="PRO_5001830876" evidence="2">
    <location>
        <begin position="22"/>
        <end position="75"/>
    </location>
</feature>
<dbReference type="Proteomes" id="UP000054359">
    <property type="component" value="Unassembled WGS sequence"/>
</dbReference>
<dbReference type="EMBL" id="KK121734">
    <property type="protein sequence ID" value="KFM81096.1"/>
    <property type="molecule type" value="Genomic_DNA"/>
</dbReference>
<proteinExistence type="predicted"/>
<evidence type="ECO:0000313" key="3">
    <source>
        <dbReference type="EMBL" id="KFM81096.1"/>
    </source>
</evidence>
<feature type="non-terminal residue" evidence="3">
    <location>
        <position position="75"/>
    </location>
</feature>
<feature type="signal peptide" evidence="2">
    <location>
        <begin position="1"/>
        <end position="21"/>
    </location>
</feature>
<reference evidence="3 4" key="1">
    <citation type="submission" date="2013-11" db="EMBL/GenBank/DDBJ databases">
        <title>Genome sequencing of Stegodyphus mimosarum.</title>
        <authorList>
            <person name="Bechsgaard J."/>
        </authorList>
    </citation>
    <scope>NUCLEOTIDE SEQUENCE [LARGE SCALE GENOMIC DNA]</scope>
</reference>